<gene>
    <name evidence="1" type="ORF">HA052_04265</name>
</gene>
<proteinExistence type="predicted"/>
<protein>
    <submittedName>
        <fullName evidence="1">Uncharacterized protein</fullName>
    </submittedName>
</protein>
<evidence type="ECO:0000313" key="1">
    <source>
        <dbReference type="EMBL" id="NHR04405.1"/>
    </source>
</evidence>
<comment type="caution">
    <text evidence="1">The sequence shown here is derived from an EMBL/GenBank/DDBJ whole genome shotgun (WGS) entry which is preliminary data.</text>
</comment>
<name>A0ABX0KY30_9NEIS</name>
<reference evidence="1 2" key="1">
    <citation type="submission" date="2020-03" db="EMBL/GenBank/DDBJ databases">
        <title>Draft genome sequence of environmentally isolated cultures.</title>
        <authorList>
            <person name="Wilson H.S."/>
            <person name="De Leon M.E."/>
        </authorList>
    </citation>
    <scope>NUCLEOTIDE SEQUENCE [LARGE SCALE GENOMIC DNA]</scope>
    <source>
        <strain evidence="1 2">HSC-31F16</strain>
    </source>
</reference>
<dbReference type="Proteomes" id="UP001515641">
    <property type="component" value="Unassembled WGS sequence"/>
</dbReference>
<keyword evidence="2" id="KW-1185">Reference proteome</keyword>
<dbReference type="RefSeq" id="WP_166450922.1">
    <property type="nucleotide sequence ID" value="NZ_JAAOMA010000004.1"/>
</dbReference>
<sequence>MNKSIEIVSKGRIVAVGAEQLDEVGQLGIGWYSYCQARLSRSHTTAIDHLTRFRRA</sequence>
<organism evidence="1 2">
    <name type="scientific">Chromobacterium fluminis</name>
    <dbReference type="NCBI Taxonomy" id="3044269"/>
    <lineage>
        <taxon>Bacteria</taxon>
        <taxon>Pseudomonadati</taxon>
        <taxon>Pseudomonadota</taxon>
        <taxon>Betaproteobacteria</taxon>
        <taxon>Neisseriales</taxon>
        <taxon>Chromobacteriaceae</taxon>
        <taxon>Chromobacterium</taxon>
    </lineage>
</organism>
<accession>A0ABX0KY30</accession>
<dbReference type="EMBL" id="JAAOMA010000004">
    <property type="protein sequence ID" value="NHR04405.1"/>
    <property type="molecule type" value="Genomic_DNA"/>
</dbReference>
<evidence type="ECO:0000313" key="2">
    <source>
        <dbReference type="Proteomes" id="UP001515641"/>
    </source>
</evidence>